<evidence type="ECO:0000259" key="4">
    <source>
        <dbReference type="Pfam" id="PF12890"/>
    </source>
</evidence>
<dbReference type="Gene3D" id="3.20.20.140">
    <property type="entry name" value="Metal-dependent hydrolases"/>
    <property type="match status" value="1"/>
</dbReference>
<protein>
    <submittedName>
        <fullName evidence="5">Dihydroorotase</fullName>
        <ecNumber evidence="5">3.5.2.3</ecNumber>
    </submittedName>
</protein>
<dbReference type="GO" id="GO:0006145">
    <property type="term" value="P:purine nucleobase catabolic process"/>
    <property type="evidence" value="ECO:0007669"/>
    <property type="project" value="TreeGrafter"/>
</dbReference>
<dbReference type="InterPro" id="IPR050138">
    <property type="entry name" value="DHOase/Allantoinase_Hydrolase"/>
</dbReference>
<dbReference type="Gene3D" id="2.30.40.10">
    <property type="entry name" value="Urease, subunit C, domain 1"/>
    <property type="match status" value="1"/>
</dbReference>
<dbReference type="GO" id="GO:0005737">
    <property type="term" value="C:cytoplasm"/>
    <property type="evidence" value="ECO:0007669"/>
    <property type="project" value="TreeGrafter"/>
</dbReference>
<dbReference type="Pfam" id="PF07969">
    <property type="entry name" value="Amidohydro_3"/>
    <property type="match status" value="1"/>
</dbReference>
<keyword evidence="2" id="KW-0665">Pyrimidine biosynthesis</keyword>
<name>A0A5C8NZD0_9BURK</name>
<evidence type="ECO:0000259" key="3">
    <source>
        <dbReference type="Pfam" id="PF07969"/>
    </source>
</evidence>
<dbReference type="EMBL" id="VDUY01000003">
    <property type="protein sequence ID" value="TXL66364.1"/>
    <property type="molecule type" value="Genomic_DNA"/>
</dbReference>
<gene>
    <name evidence="5" type="ORF">FHP08_09895</name>
</gene>
<evidence type="ECO:0000256" key="1">
    <source>
        <dbReference type="ARBA" id="ARBA00022833"/>
    </source>
</evidence>
<feature type="domain" description="Amidohydrolase 3" evidence="3">
    <location>
        <begin position="289"/>
        <end position="426"/>
    </location>
</feature>
<dbReference type="GO" id="GO:0004038">
    <property type="term" value="F:allantoinase activity"/>
    <property type="evidence" value="ECO:0007669"/>
    <property type="project" value="TreeGrafter"/>
</dbReference>
<dbReference type="Pfam" id="PF12890">
    <property type="entry name" value="DHOase"/>
    <property type="match status" value="1"/>
</dbReference>
<reference evidence="5 6" key="1">
    <citation type="submission" date="2019-06" db="EMBL/GenBank/DDBJ databases">
        <title>Quisquiliibacterium sp. nov., isolated from a maize field.</title>
        <authorList>
            <person name="Lin S.-Y."/>
            <person name="Tsai C.-F."/>
            <person name="Young C.-C."/>
        </authorList>
    </citation>
    <scope>NUCLEOTIDE SEQUENCE [LARGE SCALE GENOMIC DNA]</scope>
    <source>
        <strain evidence="5 6">CC-CFT501</strain>
    </source>
</reference>
<dbReference type="SUPFAM" id="SSF51556">
    <property type="entry name" value="Metallo-dependent hydrolases"/>
    <property type="match status" value="1"/>
</dbReference>
<dbReference type="InterPro" id="IPR011059">
    <property type="entry name" value="Metal-dep_hydrolase_composite"/>
</dbReference>
<dbReference type="GO" id="GO:0004151">
    <property type="term" value="F:dihydroorotase activity"/>
    <property type="evidence" value="ECO:0007669"/>
    <property type="project" value="UniProtKB-EC"/>
</dbReference>
<dbReference type="NCBIfam" id="NF005791">
    <property type="entry name" value="PRK07627.1"/>
    <property type="match status" value="1"/>
</dbReference>
<dbReference type="EC" id="3.5.2.3" evidence="5"/>
<dbReference type="Proteomes" id="UP000321548">
    <property type="component" value="Unassembled WGS sequence"/>
</dbReference>
<dbReference type="RefSeq" id="WP_147704275.1">
    <property type="nucleotide sequence ID" value="NZ_VDUY01000003.1"/>
</dbReference>
<dbReference type="InterPro" id="IPR024403">
    <property type="entry name" value="DHOase_cat"/>
</dbReference>
<dbReference type="PANTHER" id="PTHR43668">
    <property type="entry name" value="ALLANTOINASE"/>
    <property type="match status" value="1"/>
</dbReference>
<keyword evidence="1" id="KW-0862">Zinc</keyword>
<dbReference type="CDD" id="cd01317">
    <property type="entry name" value="DHOase_IIa"/>
    <property type="match status" value="1"/>
</dbReference>
<dbReference type="InterPro" id="IPR032466">
    <property type="entry name" value="Metal_Hydrolase"/>
</dbReference>
<sequence length="437" mass="45843">MKLSIVNGRLVDPASGLDLAPGPASVVHVADGRIAAIGEAPAGFAADRTIDASGCIVAPGLLDLAARLREPGYEYKATLESEMQAAIAGGITGLACPPDTDPTLDEPGLVEMLKYRARGIDGARLYPVGSLTTGLKGEVITEMAELAEAGCVGFSQALAPIMDTQVLMRAMQYARTYGFTVWLHPQDPHLARGGVAHAGPYASRLGLSGVPVIAETVALNTIFDLMRVTGCRVHLCRLSTAAGLELVRRARDEGLPVSCDVAAHHMHLIDLDIGFFDANCRVDPPFRSQRDRDAIRAALADGTVDAICSDHTPVDDDAKQLPFGEAEPGVTGLELLLPLTLKWAQEAGVPLATALAKISSGPAAVLGVPEATGRLEAGGPADLCVLDPRETWVVSRATLLSQGAHTPYVGRELEGRVRLTLVGGRIAWERPAGARSA</sequence>
<dbReference type="OrthoDB" id="9803027at2"/>
<dbReference type="SUPFAM" id="SSF51338">
    <property type="entry name" value="Composite domain of metallo-dependent hydrolases"/>
    <property type="match status" value="1"/>
</dbReference>
<comment type="caution">
    <text evidence="5">The sequence shown here is derived from an EMBL/GenBank/DDBJ whole genome shotgun (WGS) entry which is preliminary data.</text>
</comment>
<keyword evidence="6" id="KW-1185">Reference proteome</keyword>
<evidence type="ECO:0000256" key="2">
    <source>
        <dbReference type="ARBA" id="ARBA00022975"/>
    </source>
</evidence>
<organism evidence="5 6">
    <name type="scientific">Zeimonas arvi</name>
    <dbReference type="NCBI Taxonomy" id="2498847"/>
    <lineage>
        <taxon>Bacteria</taxon>
        <taxon>Pseudomonadati</taxon>
        <taxon>Pseudomonadota</taxon>
        <taxon>Betaproteobacteria</taxon>
        <taxon>Burkholderiales</taxon>
        <taxon>Burkholderiaceae</taxon>
        <taxon>Zeimonas</taxon>
    </lineage>
</organism>
<evidence type="ECO:0000313" key="5">
    <source>
        <dbReference type="EMBL" id="TXL66364.1"/>
    </source>
</evidence>
<accession>A0A5C8NZD0</accession>
<keyword evidence="5" id="KW-0378">Hydrolase</keyword>
<evidence type="ECO:0000313" key="6">
    <source>
        <dbReference type="Proteomes" id="UP000321548"/>
    </source>
</evidence>
<dbReference type="InterPro" id="IPR013108">
    <property type="entry name" value="Amidohydro_3"/>
</dbReference>
<dbReference type="NCBIfam" id="TIGR00857">
    <property type="entry name" value="pyrC_multi"/>
    <property type="match status" value="1"/>
</dbReference>
<feature type="domain" description="Dihydroorotase catalytic" evidence="4">
    <location>
        <begin position="56"/>
        <end position="240"/>
    </location>
</feature>
<dbReference type="AlphaFoldDB" id="A0A5C8NZD0"/>
<dbReference type="GO" id="GO:0046872">
    <property type="term" value="F:metal ion binding"/>
    <property type="evidence" value="ECO:0007669"/>
    <property type="project" value="InterPro"/>
</dbReference>
<dbReference type="GO" id="GO:0006221">
    <property type="term" value="P:pyrimidine nucleotide biosynthetic process"/>
    <property type="evidence" value="ECO:0007669"/>
    <property type="project" value="UniProtKB-KW"/>
</dbReference>
<dbReference type="InterPro" id="IPR004722">
    <property type="entry name" value="DHOase"/>
</dbReference>
<dbReference type="PANTHER" id="PTHR43668:SF2">
    <property type="entry name" value="ALLANTOINASE"/>
    <property type="match status" value="1"/>
</dbReference>
<proteinExistence type="predicted"/>